<feature type="transmembrane region" description="Helical" evidence="1">
    <location>
        <begin position="195"/>
        <end position="212"/>
    </location>
</feature>
<organism evidence="2 3">
    <name type="scientific">Lysinibacillus parviboronicapiens</name>
    <dbReference type="NCBI Taxonomy" id="436516"/>
    <lineage>
        <taxon>Bacteria</taxon>
        <taxon>Bacillati</taxon>
        <taxon>Bacillota</taxon>
        <taxon>Bacilli</taxon>
        <taxon>Bacillales</taxon>
        <taxon>Bacillaceae</taxon>
        <taxon>Lysinibacillus</taxon>
    </lineage>
</organism>
<dbReference type="Proteomes" id="UP001549363">
    <property type="component" value="Unassembled WGS sequence"/>
</dbReference>
<feature type="transmembrane region" description="Helical" evidence="1">
    <location>
        <begin position="45"/>
        <end position="64"/>
    </location>
</feature>
<accession>A0ABV2PPP7</accession>
<keyword evidence="1" id="KW-0472">Membrane</keyword>
<proteinExistence type="predicted"/>
<name>A0ABV2PPP7_9BACI</name>
<feature type="transmembrane region" description="Helical" evidence="1">
    <location>
        <begin position="285"/>
        <end position="306"/>
    </location>
</feature>
<keyword evidence="1" id="KW-1133">Transmembrane helix</keyword>
<keyword evidence="1" id="KW-0812">Transmembrane</keyword>
<reference evidence="2 3" key="1">
    <citation type="submission" date="2024-06" db="EMBL/GenBank/DDBJ databases">
        <title>Sorghum-associated microbial communities from plants grown in Nebraska, USA.</title>
        <authorList>
            <person name="Schachtman D."/>
        </authorList>
    </citation>
    <scope>NUCLEOTIDE SEQUENCE [LARGE SCALE GENOMIC DNA]</scope>
    <source>
        <strain evidence="2 3">736</strain>
    </source>
</reference>
<comment type="caution">
    <text evidence="2">The sequence shown here is derived from an EMBL/GenBank/DDBJ whole genome shotgun (WGS) entry which is preliminary data.</text>
</comment>
<dbReference type="EMBL" id="JBEPSB010000027">
    <property type="protein sequence ID" value="MET4562925.1"/>
    <property type="molecule type" value="Genomic_DNA"/>
</dbReference>
<gene>
    <name evidence="2" type="ORF">ABIA69_004116</name>
</gene>
<sequence>MKKYEESWQHLRKLNLSKQQQDKMLQHITAPTAIEFQPTKKSWKFSAVSMLFLAVLTVLILSILQEPTTPPLTTDTKKTITQVYARTNEDKETFIAKESCLNVPQQCFTNKQYLTNLQLQMEQAPTVTVSTEQWKASDYFSHEDVLIIYTDGTTQKWKVFSNDIFLNVQTQQAIQLERGFDALAYYYDHLRSKKLVMANIFLLLSHLSLWIAKKRMPHTERRFFAATVAHAIANAIMLLLFSSILFGIYLINNTVHASIIFCLFALYSAMQIYYRKKAGEPRGYLIASAVVQLCFGLGFTFIYLTLNVHF</sequence>
<evidence type="ECO:0000313" key="3">
    <source>
        <dbReference type="Proteomes" id="UP001549363"/>
    </source>
</evidence>
<feature type="transmembrane region" description="Helical" evidence="1">
    <location>
        <begin position="255"/>
        <end position="273"/>
    </location>
</feature>
<keyword evidence="3" id="KW-1185">Reference proteome</keyword>
<feature type="transmembrane region" description="Helical" evidence="1">
    <location>
        <begin position="224"/>
        <end position="249"/>
    </location>
</feature>
<protein>
    <submittedName>
        <fullName evidence="2">ABC-type multidrug transport system permease subunit</fullName>
    </submittedName>
</protein>
<evidence type="ECO:0000313" key="2">
    <source>
        <dbReference type="EMBL" id="MET4562925.1"/>
    </source>
</evidence>
<dbReference type="RefSeq" id="WP_354472889.1">
    <property type="nucleotide sequence ID" value="NZ_JBEPSB010000027.1"/>
</dbReference>
<evidence type="ECO:0000256" key="1">
    <source>
        <dbReference type="SAM" id="Phobius"/>
    </source>
</evidence>